<evidence type="ECO:0000313" key="2">
    <source>
        <dbReference type="Proteomes" id="UP000011721"/>
    </source>
</evidence>
<dbReference type="eggNOG" id="ENOG50333FR">
    <property type="taxonomic scope" value="Bacteria"/>
</dbReference>
<dbReference type="AlphaFoldDB" id="M1P5V9"/>
<dbReference type="RefSeq" id="WP_015402760.1">
    <property type="nucleotide sequence ID" value="NC_020304.1"/>
</dbReference>
<protein>
    <submittedName>
        <fullName evidence="1">Uncharacterized protein</fullName>
    </submittedName>
</protein>
<organism evidence="1 2">
    <name type="scientific">Desulfocapsa sulfexigens (strain DSM 10523 / SB164P1)</name>
    <dbReference type="NCBI Taxonomy" id="1167006"/>
    <lineage>
        <taxon>Bacteria</taxon>
        <taxon>Pseudomonadati</taxon>
        <taxon>Thermodesulfobacteriota</taxon>
        <taxon>Desulfobulbia</taxon>
        <taxon>Desulfobulbales</taxon>
        <taxon>Desulfocapsaceae</taxon>
        <taxon>Desulfocapsa</taxon>
    </lineage>
</organism>
<sequence>MCQEVRKTCNCGKKDATFHLRDNVMGQEVIDRLFCPSCSVDQKFDRETMVSDNNWVIEYDMDLVRMFAIAKLSMDPAHVNPEFIFDEGYATWREMYPGETADITEERNKIIAMKDSDPKEYLTAINTWAVERIQRLKDDGWRKAVQAC</sequence>
<proteinExistence type="predicted"/>
<accession>M1P5V9</accession>
<dbReference type="HOGENOM" id="CLU_1767184_0_0_7"/>
<dbReference type="STRING" id="1167006.UWK_00479"/>
<dbReference type="KEGG" id="dsf:UWK_00479"/>
<reference evidence="2" key="1">
    <citation type="journal article" date="2013" name="Stand. Genomic Sci.">
        <title>Complete genome sequence of Desulfocapsa sulfexigens, a marine deltaproteobacterium specialized in disproportionating inorganic sulfur compounds.</title>
        <authorList>
            <person name="Finster K.W."/>
            <person name="Kjeldsen K.U."/>
            <person name="Kube M."/>
            <person name="Reinhardt R."/>
            <person name="Mussmann M."/>
            <person name="Amann R."/>
            <person name="Schreiber L."/>
        </authorList>
    </citation>
    <scope>NUCLEOTIDE SEQUENCE [LARGE SCALE GENOMIC DNA]</scope>
    <source>
        <strain evidence="2">DSM 10523 / SB164P1</strain>
    </source>
</reference>
<name>M1P5V9_DESSD</name>
<dbReference type="OrthoDB" id="9788021at2"/>
<gene>
    <name evidence="1" type="ordered locus">UWK_00479</name>
</gene>
<keyword evidence="2" id="KW-1185">Reference proteome</keyword>
<evidence type="ECO:0000313" key="1">
    <source>
        <dbReference type="EMBL" id="AGF77062.1"/>
    </source>
</evidence>
<dbReference type="EMBL" id="CP003985">
    <property type="protein sequence ID" value="AGF77062.1"/>
    <property type="molecule type" value="Genomic_DNA"/>
</dbReference>
<dbReference type="Proteomes" id="UP000011721">
    <property type="component" value="Chromosome"/>
</dbReference>